<dbReference type="OrthoDB" id="4024574at2759"/>
<keyword evidence="2" id="KW-1185">Reference proteome</keyword>
<evidence type="ECO:0000313" key="1">
    <source>
        <dbReference type="EMBL" id="CDO56431.1"/>
    </source>
</evidence>
<name>A0A0J9XFV4_GEOCN</name>
<gene>
    <name evidence="1" type="ORF">BN980_GECA15s01132g</name>
</gene>
<protein>
    <submittedName>
        <fullName evidence="1">Uncharacterized protein</fullName>
    </submittedName>
</protein>
<sequence>MSFGQDYSLADETWYKFRSIDDICQPSRLGFKSYTGFRIQHQIISHLPNIHHTRLTYCSISMVAGAEAYYPTSQGDELAWGKKFCQTGRDSNSMCFIMARTKKMAYRETAFFVRNTLVGAIFQCPGHMIDDEHECTNENARPLYPLYADDFIFSWYEFPDIRHGLYRMPMIASQDADNREAVDIFRAVRDHRWFREIDIHENYNYTKDEALSIRRAYSGVYKTFAKYTHVPFRLYFPTTKSVMADKGDGVQRRPLYAKPPRYLFQGQAANDYHVAPFVQFNQTLARRNTNINNNNKAIMAMKQFNRPAKNGANSKLMIPRIHQLFDVIGSISPAEWNKFKQHANDLLEMVNITAPDIDHLDKPKNTTRYLLDHMKRL</sequence>
<organism evidence="1 2">
    <name type="scientific">Geotrichum candidum</name>
    <name type="common">Oospora lactis</name>
    <name type="synonym">Dipodascus geotrichum</name>
    <dbReference type="NCBI Taxonomy" id="1173061"/>
    <lineage>
        <taxon>Eukaryota</taxon>
        <taxon>Fungi</taxon>
        <taxon>Dikarya</taxon>
        <taxon>Ascomycota</taxon>
        <taxon>Saccharomycotina</taxon>
        <taxon>Dipodascomycetes</taxon>
        <taxon>Dipodascales</taxon>
        <taxon>Dipodascaceae</taxon>
        <taxon>Geotrichum</taxon>
    </lineage>
</organism>
<accession>A0A0J9XFV4</accession>
<proteinExistence type="predicted"/>
<reference evidence="1" key="1">
    <citation type="submission" date="2014-03" db="EMBL/GenBank/DDBJ databases">
        <authorList>
            <person name="Casaregola S."/>
        </authorList>
    </citation>
    <scope>NUCLEOTIDE SEQUENCE [LARGE SCALE GENOMIC DNA]</scope>
    <source>
        <strain evidence="1">CLIB 918</strain>
    </source>
</reference>
<dbReference type="Proteomes" id="UP000242525">
    <property type="component" value="Unassembled WGS sequence"/>
</dbReference>
<comment type="caution">
    <text evidence="1">The sequence shown here is derived from an EMBL/GenBank/DDBJ whole genome shotgun (WGS) entry which is preliminary data.</text>
</comment>
<evidence type="ECO:0000313" key="2">
    <source>
        <dbReference type="Proteomes" id="UP000242525"/>
    </source>
</evidence>
<dbReference type="AlphaFoldDB" id="A0A0J9XFV4"/>
<dbReference type="EMBL" id="CCBN010000015">
    <property type="protein sequence ID" value="CDO56431.1"/>
    <property type="molecule type" value="Genomic_DNA"/>
</dbReference>